<protein>
    <submittedName>
        <fullName evidence="4">Type VII secretion protein EccE</fullName>
    </submittedName>
</protein>
<dbReference type="EMBL" id="JBHTMP010000081">
    <property type="protein sequence ID" value="MFD1325496.1"/>
    <property type="molecule type" value="Genomic_DNA"/>
</dbReference>
<sequence length="425" mass="45332">MTERNAGPAAMSPQQTHAGTRAGPTPAEQSGPVILLPRRRPGHLGPVHITQLLLAEAAIVAVLTTVSRGWVIAVGAAVGAAILLLVTLSRRQGRWWLERWLMSRRYRQRRQVTLGSSYHDDPRLGLLHTLAPGLVVEDVETINGGRVGVARDDSGWFAVAQVSNSTMGDASGSVPLEPMAAVLAEIEQPGVVLQMVTQVVPSPSIDAHPSSPAAYSYRQLLAGFGSAPVPADRTTWIAVRLDARSLAKALGDGWADLETAPAVVAALVRRIAKSLRQVGISHRLVDANGLLALLARSCDLEPVGGNQDPTPPREEWSAWHSSRFAHRSFWIRGWPPIDEAAALLQNLSSTPAAMTTIAMILASDEANGLLDLRGLVRVSAPAPELNQMCQLMTSQARQSRADLFQLDGEQGPAVYATAPTGGGQR</sequence>
<evidence type="ECO:0000256" key="1">
    <source>
        <dbReference type="SAM" id="MobiDB-lite"/>
    </source>
</evidence>
<reference evidence="5" key="1">
    <citation type="journal article" date="2019" name="Int. J. Syst. Evol. Microbiol.">
        <title>The Global Catalogue of Microorganisms (GCM) 10K type strain sequencing project: providing services to taxonomists for standard genome sequencing and annotation.</title>
        <authorList>
            <consortium name="The Broad Institute Genomics Platform"/>
            <consortium name="The Broad Institute Genome Sequencing Center for Infectious Disease"/>
            <person name="Wu L."/>
            <person name="Ma J."/>
        </authorList>
    </citation>
    <scope>NUCLEOTIDE SEQUENCE [LARGE SCALE GENOMIC DNA]</scope>
    <source>
        <strain evidence="5">JCM 31037</strain>
    </source>
</reference>
<evidence type="ECO:0000259" key="3">
    <source>
        <dbReference type="Pfam" id="PF11203"/>
    </source>
</evidence>
<evidence type="ECO:0000313" key="5">
    <source>
        <dbReference type="Proteomes" id="UP001597260"/>
    </source>
</evidence>
<dbReference type="Proteomes" id="UP001597260">
    <property type="component" value="Unassembled WGS sequence"/>
</dbReference>
<comment type="caution">
    <text evidence="4">The sequence shown here is derived from an EMBL/GenBank/DDBJ whole genome shotgun (WGS) entry which is preliminary data.</text>
</comment>
<accession>A0ABW3YQ41</accession>
<keyword evidence="2" id="KW-1133">Transmembrane helix</keyword>
<keyword evidence="2" id="KW-0472">Membrane</keyword>
<gene>
    <name evidence="4" type="ORF">ACFQ4H_30880</name>
</gene>
<proteinExistence type="predicted"/>
<keyword evidence="2" id="KW-0812">Transmembrane</keyword>
<keyword evidence="5" id="KW-1185">Reference proteome</keyword>
<evidence type="ECO:0000256" key="2">
    <source>
        <dbReference type="SAM" id="Phobius"/>
    </source>
</evidence>
<dbReference type="RefSeq" id="WP_377577941.1">
    <property type="nucleotide sequence ID" value="NZ_JBHTMP010000081.1"/>
</dbReference>
<name>A0ABW3YQ41_9ACTN</name>
<dbReference type="Pfam" id="PF11203">
    <property type="entry name" value="EccE"/>
    <property type="match status" value="1"/>
</dbReference>
<feature type="region of interest" description="Disordered" evidence="1">
    <location>
        <begin position="1"/>
        <end position="31"/>
    </location>
</feature>
<evidence type="ECO:0000313" key="4">
    <source>
        <dbReference type="EMBL" id="MFD1325496.1"/>
    </source>
</evidence>
<dbReference type="InterPro" id="IPR050051">
    <property type="entry name" value="EccE_dom"/>
</dbReference>
<feature type="transmembrane region" description="Helical" evidence="2">
    <location>
        <begin position="69"/>
        <end position="89"/>
    </location>
</feature>
<organism evidence="4 5">
    <name type="scientific">Micromonospora sonneratiae</name>
    <dbReference type="NCBI Taxonomy" id="1184706"/>
    <lineage>
        <taxon>Bacteria</taxon>
        <taxon>Bacillati</taxon>
        <taxon>Actinomycetota</taxon>
        <taxon>Actinomycetes</taxon>
        <taxon>Micromonosporales</taxon>
        <taxon>Micromonosporaceae</taxon>
        <taxon>Micromonospora</taxon>
    </lineage>
</organism>
<feature type="domain" description="Type VII secretion system protein EccE" evidence="3">
    <location>
        <begin position="230"/>
        <end position="331"/>
    </location>
</feature>